<dbReference type="EMBL" id="ACLR01000123">
    <property type="protein sequence ID" value="EEK16952.1"/>
    <property type="molecule type" value="Genomic_DNA"/>
</dbReference>
<evidence type="ECO:0000256" key="6">
    <source>
        <dbReference type="NCBIfam" id="TIGR00922"/>
    </source>
</evidence>
<dbReference type="GO" id="GO:0032784">
    <property type="term" value="P:regulation of DNA-templated transcription elongation"/>
    <property type="evidence" value="ECO:0007669"/>
    <property type="project" value="InterPro"/>
</dbReference>
<dbReference type="OrthoDB" id="9809075at2"/>
<dbReference type="NCBIfam" id="TIGR00922">
    <property type="entry name" value="nusG"/>
    <property type="match status" value="1"/>
</dbReference>
<dbReference type="GO" id="GO:0006354">
    <property type="term" value="P:DNA-templated transcription elongation"/>
    <property type="evidence" value="ECO:0007669"/>
    <property type="project" value="UniProtKB-UniRule"/>
</dbReference>
<dbReference type="PRINTS" id="PR00338">
    <property type="entry name" value="NUSGTNSCPFCT"/>
</dbReference>
<dbReference type="STRING" id="596327.PORUE0001_0669"/>
<organism evidence="10 11">
    <name type="scientific">Porphyromonas uenonis 60-3</name>
    <dbReference type="NCBI Taxonomy" id="596327"/>
    <lineage>
        <taxon>Bacteria</taxon>
        <taxon>Pseudomonadati</taxon>
        <taxon>Bacteroidota</taxon>
        <taxon>Bacteroidia</taxon>
        <taxon>Bacteroidales</taxon>
        <taxon>Porphyromonadaceae</taxon>
        <taxon>Porphyromonas</taxon>
    </lineage>
</organism>
<dbReference type="FunFam" id="2.30.30.30:FF:000002">
    <property type="entry name" value="Transcription termination/antitermination factor NusG"/>
    <property type="match status" value="1"/>
</dbReference>
<evidence type="ECO:0000256" key="4">
    <source>
        <dbReference type="ARBA" id="ARBA00023163"/>
    </source>
</evidence>
<gene>
    <name evidence="5 10" type="primary">nusG</name>
    <name evidence="10" type="ORF">PORUE0001_0669</name>
</gene>
<dbReference type="SMART" id="SM00739">
    <property type="entry name" value="KOW"/>
    <property type="match status" value="1"/>
</dbReference>
<keyword evidence="4 5" id="KW-0804">Transcription</keyword>
<dbReference type="GO" id="GO:0031564">
    <property type="term" value="P:transcription antitermination"/>
    <property type="evidence" value="ECO:0007669"/>
    <property type="project" value="UniProtKB-UniRule"/>
</dbReference>
<dbReference type="InterPro" id="IPR043425">
    <property type="entry name" value="NusG-like"/>
</dbReference>
<evidence type="ECO:0000313" key="10">
    <source>
        <dbReference type="EMBL" id="EEK16952.1"/>
    </source>
</evidence>
<dbReference type="GO" id="GO:0005829">
    <property type="term" value="C:cytosol"/>
    <property type="evidence" value="ECO:0007669"/>
    <property type="project" value="UniProtKB-ARBA"/>
</dbReference>
<dbReference type="InterPro" id="IPR047050">
    <property type="entry name" value="NGN"/>
</dbReference>
<dbReference type="GO" id="GO:0006353">
    <property type="term" value="P:DNA-templated transcription termination"/>
    <property type="evidence" value="ECO:0007669"/>
    <property type="project" value="UniProtKB-UniRule"/>
</dbReference>
<dbReference type="InterPro" id="IPR001062">
    <property type="entry name" value="Transcrpt_antiterm_NusG"/>
</dbReference>
<dbReference type="InterPro" id="IPR036735">
    <property type="entry name" value="NGN_dom_sf"/>
</dbReference>
<evidence type="ECO:0000256" key="5">
    <source>
        <dbReference type="HAMAP-Rule" id="MF_00948"/>
    </source>
</evidence>
<evidence type="ECO:0000259" key="8">
    <source>
        <dbReference type="SMART" id="SM00738"/>
    </source>
</evidence>
<dbReference type="InterPro" id="IPR005824">
    <property type="entry name" value="KOW"/>
</dbReference>
<dbReference type="SMART" id="SM00738">
    <property type="entry name" value="NGN"/>
    <property type="match status" value="1"/>
</dbReference>
<dbReference type="CDD" id="cd06091">
    <property type="entry name" value="KOW_NusG"/>
    <property type="match status" value="1"/>
</dbReference>
<accession>C2MBI8</accession>
<sequence>MRFYVLRVLSGQEKKVCEYIEAAKSNGTLGSYVRRVLVPTEQVVSQRNGKKVVKERPYMPGYVLVEAALVGDTEHTLCTIPNVIGFLTSRMSDGQLAPEPLRTQEVQDLLGQADRDAEGAGRFDIEYSVGESVRIIDGPFSDFSATIDEVKSDKRKLKVMVKIFGRKTPLELDYTQVEKE</sequence>
<dbReference type="SUPFAM" id="SSF82679">
    <property type="entry name" value="N-utilization substance G protein NusG, N-terminal domain"/>
    <property type="match status" value="1"/>
</dbReference>
<reference evidence="10 11" key="1">
    <citation type="submission" date="2009-04" db="EMBL/GenBank/DDBJ databases">
        <authorList>
            <person name="Sebastian Y."/>
            <person name="Madupu R."/>
            <person name="Durkin A.S."/>
            <person name="Torralba M."/>
            <person name="Methe B."/>
            <person name="Sutton G.G."/>
            <person name="Strausberg R.L."/>
            <person name="Nelson K.E."/>
        </authorList>
    </citation>
    <scope>NUCLEOTIDE SEQUENCE [LARGE SCALE GENOMIC DNA]</scope>
    <source>
        <strain evidence="10 11">60-3</strain>
    </source>
</reference>
<dbReference type="Gene3D" id="2.30.30.30">
    <property type="match status" value="1"/>
</dbReference>
<dbReference type="RefSeq" id="WP_007365290.1">
    <property type="nucleotide sequence ID" value="NZ_ACLR01000123.1"/>
</dbReference>
<keyword evidence="11" id="KW-1185">Reference proteome</keyword>
<name>C2MBI8_9PORP</name>
<evidence type="ECO:0000259" key="9">
    <source>
        <dbReference type="SMART" id="SM00739"/>
    </source>
</evidence>
<dbReference type="CDD" id="cd09891">
    <property type="entry name" value="NGN_Bact_1"/>
    <property type="match status" value="1"/>
</dbReference>
<dbReference type="Gene3D" id="3.30.70.940">
    <property type="entry name" value="NusG, N-terminal domain"/>
    <property type="match status" value="1"/>
</dbReference>
<dbReference type="InterPro" id="IPR008991">
    <property type="entry name" value="Translation_prot_SH3-like_sf"/>
</dbReference>
<dbReference type="HAMAP" id="MF_00948">
    <property type="entry name" value="NusG"/>
    <property type="match status" value="1"/>
</dbReference>
<proteinExistence type="inferred from homology"/>
<feature type="domain" description="NusG-like N-terminal" evidence="8">
    <location>
        <begin position="1"/>
        <end position="113"/>
    </location>
</feature>
<evidence type="ECO:0000256" key="2">
    <source>
        <dbReference type="ARBA" id="ARBA00022814"/>
    </source>
</evidence>
<keyword evidence="2 5" id="KW-0889">Transcription antitermination</keyword>
<keyword evidence="1 5" id="KW-0806">Transcription termination</keyword>
<evidence type="ECO:0000256" key="3">
    <source>
        <dbReference type="ARBA" id="ARBA00023015"/>
    </source>
</evidence>
<dbReference type="PANTHER" id="PTHR30265">
    <property type="entry name" value="RHO-INTERACTING TRANSCRIPTION TERMINATION FACTOR NUSG"/>
    <property type="match status" value="1"/>
</dbReference>
<dbReference type="InterPro" id="IPR006645">
    <property type="entry name" value="NGN-like_dom"/>
</dbReference>
<evidence type="ECO:0000256" key="7">
    <source>
        <dbReference type="RuleBase" id="RU000538"/>
    </source>
</evidence>
<dbReference type="Pfam" id="PF02357">
    <property type="entry name" value="NusG"/>
    <property type="match status" value="1"/>
</dbReference>
<dbReference type="PANTHER" id="PTHR30265:SF2">
    <property type="entry name" value="TRANSCRIPTION TERMINATION_ANTITERMINATION PROTEIN NUSG"/>
    <property type="match status" value="1"/>
</dbReference>
<feature type="domain" description="KOW" evidence="9">
    <location>
        <begin position="126"/>
        <end position="153"/>
    </location>
</feature>
<comment type="caution">
    <text evidence="10">The sequence shown here is derived from an EMBL/GenBank/DDBJ whole genome shotgun (WGS) entry which is preliminary data.</text>
</comment>
<dbReference type="SUPFAM" id="SSF50104">
    <property type="entry name" value="Translation proteins SH3-like domain"/>
    <property type="match status" value="1"/>
</dbReference>
<dbReference type="Proteomes" id="UP000003303">
    <property type="component" value="Unassembled WGS sequence"/>
</dbReference>
<dbReference type="InterPro" id="IPR014722">
    <property type="entry name" value="Rib_uL2_dom2"/>
</dbReference>
<evidence type="ECO:0000256" key="1">
    <source>
        <dbReference type="ARBA" id="ARBA00022472"/>
    </source>
</evidence>
<comment type="function">
    <text evidence="5 7">Participates in transcription elongation, termination and antitermination.</text>
</comment>
<protein>
    <recommendedName>
        <fullName evidence="5 6">Transcription termination/antitermination protein NusG</fullName>
    </recommendedName>
</protein>
<evidence type="ECO:0000313" key="11">
    <source>
        <dbReference type="Proteomes" id="UP000003303"/>
    </source>
</evidence>
<keyword evidence="3 5" id="KW-0805">Transcription regulation</keyword>
<comment type="similarity">
    <text evidence="5 7">Belongs to the NusG family.</text>
</comment>
<dbReference type="eggNOG" id="COG0250">
    <property type="taxonomic scope" value="Bacteria"/>
</dbReference>
<dbReference type="AlphaFoldDB" id="C2MBI8"/>